<dbReference type="Pfam" id="PF01557">
    <property type="entry name" value="FAA_hydrolase"/>
    <property type="match status" value="1"/>
</dbReference>
<evidence type="ECO:0000259" key="2">
    <source>
        <dbReference type="Pfam" id="PF01557"/>
    </source>
</evidence>
<sequence length="228" mass="25336">MKWAFKPTGAIPWPVRDQDTFFPVNNLYCVGRNYRDHAIEMGGDPDPEPPFIFQKPPNALLKQGKTLRYPAGTSDLQYELELVVSLGKSGYNVEEADAENMIFGYGVGVDLTRRDLQSKEKNMGHPWFRGKVFFGSAALSEIVPKTDCPDVNDMKINLTVNEDLRQRAKCNDMIWSVMEIISFLSQEIPLAAGDLIYTGTPSGVGKLVQGDIVKANLNSLASLSFKVT</sequence>
<protein>
    <recommendedName>
        <fullName evidence="2">Fumarylacetoacetase-like C-terminal domain-containing protein</fullName>
    </recommendedName>
</protein>
<dbReference type="PANTHER" id="PTHR11820">
    <property type="entry name" value="ACYLPYRUVASE"/>
    <property type="match status" value="1"/>
</dbReference>
<gene>
    <name evidence="3" type="ORF">METZ01_LOCUS302664</name>
</gene>
<evidence type="ECO:0000256" key="1">
    <source>
        <dbReference type="ARBA" id="ARBA00022723"/>
    </source>
</evidence>
<dbReference type="EMBL" id="UINC01094510">
    <property type="protein sequence ID" value="SVC49810.1"/>
    <property type="molecule type" value="Genomic_DNA"/>
</dbReference>
<accession>A0A382MMF4</accession>
<dbReference type="GO" id="GO:0018773">
    <property type="term" value="F:acetylpyruvate hydrolase activity"/>
    <property type="evidence" value="ECO:0007669"/>
    <property type="project" value="TreeGrafter"/>
</dbReference>
<dbReference type="Gene3D" id="3.90.850.10">
    <property type="entry name" value="Fumarylacetoacetase-like, C-terminal domain"/>
    <property type="match status" value="1"/>
</dbReference>
<feature type="domain" description="Fumarylacetoacetase-like C-terminal" evidence="2">
    <location>
        <begin position="27"/>
        <end position="227"/>
    </location>
</feature>
<keyword evidence="1" id="KW-0479">Metal-binding</keyword>
<dbReference type="AlphaFoldDB" id="A0A382MMF4"/>
<organism evidence="3">
    <name type="scientific">marine metagenome</name>
    <dbReference type="NCBI Taxonomy" id="408172"/>
    <lineage>
        <taxon>unclassified sequences</taxon>
        <taxon>metagenomes</taxon>
        <taxon>ecological metagenomes</taxon>
    </lineage>
</organism>
<evidence type="ECO:0000313" key="3">
    <source>
        <dbReference type="EMBL" id="SVC49810.1"/>
    </source>
</evidence>
<dbReference type="PANTHER" id="PTHR11820:SF90">
    <property type="entry name" value="FLUTATHIONE S-TRANSFERASE"/>
    <property type="match status" value="1"/>
</dbReference>
<reference evidence="3" key="1">
    <citation type="submission" date="2018-05" db="EMBL/GenBank/DDBJ databases">
        <authorList>
            <person name="Lanie J.A."/>
            <person name="Ng W.-L."/>
            <person name="Kazmierczak K.M."/>
            <person name="Andrzejewski T.M."/>
            <person name="Davidsen T.M."/>
            <person name="Wayne K.J."/>
            <person name="Tettelin H."/>
            <person name="Glass J.I."/>
            <person name="Rusch D."/>
            <person name="Podicherti R."/>
            <person name="Tsui H.-C.T."/>
            <person name="Winkler M.E."/>
        </authorList>
    </citation>
    <scope>NUCLEOTIDE SEQUENCE</scope>
</reference>
<dbReference type="InterPro" id="IPR011234">
    <property type="entry name" value="Fumarylacetoacetase-like_C"/>
</dbReference>
<dbReference type="InterPro" id="IPR036663">
    <property type="entry name" value="Fumarylacetoacetase_C_sf"/>
</dbReference>
<name>A0A382MMF4_9ZZZZ</name>
<dbReference type="SUPFAM" id="SSF56529">
    <property type="entry name" value="FAH"/>
    <property type="match status" value="1"/>
</dbReference>
<dbReference type="GO" id="GO:0046872">
    <property type="term" value="F:metal ion binding"/>
    <property type="evidence" value="ECO:0007669"/>
    <property type="project" value="UniProtKB-KW"/>
</dbReference>
<proteinExistence type="predicted"/>